<sequence>MCHVGFMSSSVHFIRRSSMCVCDYCHLSLVMYCHKFVHKSKLSELFYGIRRFGKIENECNWASGNLTHITKHNASVVSRRFSIRPWYNSGRAAPFVPKHGSPTLNTFCLHQRWGPVELMPDPEPRTTYGVYRGSGSGSKGRKAASNAI</sequence>
<accession>A0A2H1WJ79</accession>
<dbReference type="AlphaFoldDB" id="A0A2H1WJ79"/>
<evidence type="ECO:0000313" key="2">
    <source>
        <dbReference type="EMBL" id="SOQ52504.1"/>
    </source>
</evidence>
<evidence type="ECO:0000256" key="1">
    <source>
        <dbReference type="SAM" id="MobiDB-lite"/>
    </source>
</evidence>
<feature type="region of interest" description="Disordered" evidence="1">
    <location>
        <begin position="129"/>
        <end position="148"/>
    </location>
</feature>
<organism evidence="2">
    <name type="scientific">Spodoptera frugiperda</name>
    <name type="common">Fall armyworm</name>
    <dbReference type="NCBI Taxonomy" id="7108"/>
    <lineage>
        <taxon>Eukaryota</taxon>
        <taxon>Metazoa</taxon>
        <taxon>Ecdysozoa</taxon>
        <taxon>Arthropoda</taxon>
        <taxon>Hexapoda</taxon>
        <taxon>Insecta</taxon>
        <taxon>Pterygota</taxon>
        <taxon>Neoptera</taxon>
        <taxon>Endopterygota</taxon>
        <taxon>Lepidoptera</taxon>
        <taxon>Glossata</taxon>
        <taxon>Ditrysia</taxon>
        <taxon>Noctuoidea</taxon>
        <taxon>Noctuidae</taxon>
        <taxon>Amphipyrinae</taxon>
        <taxon>Spodoptera</taxon>
    </lineage>
</organism>
<proteinExistence type="predicted"/>
<dbReference type="EMBL" id="ODYU01008702">
    <property type="protein sequence ID" value="SOQ52504.1"/>
    <property type="molecule type" value="Genomic_DNA"/>
</dbReference>
<protein>
    <submittedName>
        <fullName evidence="2">SFRICE_019430</fullName>
    </submittedName>
</protein>
<name>A0A2H1WJ79_SPOFR</name>
<gene>
    <name evidence="2" type="ORF">SFRICE_019430</name>
</gene>
<reference evidence="2" key="1">
    <citation type="submission" date="2016-07" db="EMBL/GenBank/DDBJ databases">
        <authorList>
            <person name="Bretaudeau A."/>
        </authorList>
    </citation>
    <scope>NUCLEOTIDE SEQUENCE</scope>
    <source>
        <strain evidence="2">Rice</strain>
        <tissue evidence="2">Whole body</tissue>
    </source>
</reference>